<protein>
    <submittedName>
        <fullName evidence="1">Histidine phosphatase family protein</fullName>
    </submittedName>
</protein>
<organism evidence="1 2">
    <name type="scientific">Nisaea acidiphila</name>
    <dbReference type="NCBI Taxonomy" id="1862145"/>
    <lineage>
        <taxon>Bacteria</taxon>
        <taxon>Pseudomonadati</taxon>
        <taxon>Pseudomonadota</taxon>
        <taxon>Alphaproteobacteria</taxon>
        <taxon>Rhodospirillales</taxon>
        <taxon>Thalassobaculaceae</taxon>
        <taxon>Nisaea</taxon>
    </lineage>
</organism>
<dbReference type="GO" id="GO:0005737">
    <property type="term" value="C:cytoplasm"/>
    <property type="evidence" value="ECO:0007669"/>
    <property type="project" value="TreeGrafter"/>
</dbReference>
<dbReference type="CDD" id="cd07067">
    <property type="entry name" value="HP_PGM_like"/>
    <property type="match status" value="1"/>
</dbReference>
<dbReference type="AlphaFoldDB" id="A0A9J7AZI9"/>
<evidence type="ECO:0000313" key="2">
    <source>
        <dbReference type="Proteomes" id="UP001060336"/>
    </source>
</evidence>
<keyword evidence="2" id="KW-1185">Reference proteome</keyword>
<dbReference type="PANTHER" id="PTHR48100:SF1">
    <property type="entry name" value="HISTIDINE PHOSPHATASE FAMILY PROTEIN-RELATED"/>
    <property type="match status" value="1"/>
</dbReference>
<dbReference type="SMART" id="SM00855">
    <property type="entry name" value="PGAM"/>
    <property type="match status" value="1"/>
</dbReference>
<dbReference type="Gene3D" id="3.40.50.1240">
    <property type="entry name" value="Phosphoglycerate mutase-like"/>
    <property type="match status" value="1"/>
</dbReference>
<gene>
    <name evidence="1" type="ORF">NUH88_10895</name>
</gene>
<evidence type="ECO:0000313" key="1">
    <source>
        <dbReference type="EMBL" id="UUX52186.1"/>
    </source>
</evidence>
<dbReference type="RefSeq" id="WP_257772120.1">
    <property type="nucleotide sequence ID" value="NZ_CP102480.1"/>
</dbReference>
<dbReference type="InterPro" id="IPR050275">
    <property type="entry name" value="PGM_Phosphatase"/>
</dbReference>
<dbReference type="InterPro" id="IPR029033">
    <property type="entry name" value="His_PPase_superfam"/>
</dbReference>
<dbReference type="PANTHER" id="PTHR48100">
    <property type="entry name" value="BROAD-SPECIFICITY PHOSPHATASE YOR283W-RELATED"/>
    <property type="match status" value="1"/>
</dbReference>
<dbReference type="EMBL" id="CP102480">
    <property type="protein sequence ID" value="UUX52186.1"/>
    <property type="molecule type" value="Genomic_DNA"/>
</dbReference>
<reference evidence="1" key="1">
    <citation type="submission" date="2022-08" db="EMBL/GenBank/DDBJ databases">
        <title>Nisaea acidiphila sp. nov., isolated from a marine algal debris and emended description of the genus Nisaea Urios et al. 2008.</title>
        <authorList>
            <person name="Kwon K."/>
        </authorList>
    </citation>
    <scope>NUCLEOTIDE SEQUENCE</scope>
    <source>
        <strain evidence="1">MEBiC11861</strain>
    </source>
</reference>
<proteinExistence type="predicted"/>
<dbReference type="InterPro" id="IPR013078">
    <property type="entry name" value="His_Pase_superF_clade-1"/>
</dbReference>
<dbReference type="KEGG" id="naci:NUH88_10895"/>
<name>A0A9J7AZI9_9PROT</name>
<dbReference type="Proteomes" id="UP001060336">
    <property type="component" value="Chromosome"/>
</dbReference>
<sequence>MLFVRHGQSEFNVHYGATGEDPGIEDPALTELGHAQIRHSAEALKGSAIDHIVSSPYRRALETAHILSDALSLEIRIDPLIREHKHFVCDIGRTRSVLRQDWPHLSFDHIDEQWWTDHHEQEHEVFARVDAFLDGNSAREDWDRVLCVSHWGFIRRLTGIPVPNGTVVKVQRDGAGEVVHTPDP</sequence>
<dbReference type="Pfam" id="PF00300">
    <property type="entry name" value="His_Phos_1"/>
    <property type="match status" value="1"/>
</dbReference>
<accession>A0A9J7AZI9</accession>
<dbReference type="SUPFAM" id="SSF53254">
    <property type="entry name" value="Phosphoglycerate mutase-like"/>
    <property type="match status" value="1"/>
</dbReference>
<dbReference type="GO" id="GO:0016791">
    <property type="term" value="F:phosphatase activity"/>
    <property type="evidence" value="ECO:0007669"/>
    <property type="project" value="TreeGrafter"/>
</dbReference>